<dbReference type="EMBL" id="GBRH01164732">
    <property type="protein sequence ID" value="JAE33164.1"/>
    <property type="molecule type" value="Transcribed_RNA"/>
</dbReference>
<dbReference type="AlphaFoldDB" id="A0A0A9HBJ3"/>
<protein>
    <submittedName>
        <fullName evidence="1">Uncharacterized protein</fullName>
    </submittedName>
</protein>
<evidence type="ECO:0000313" key="1">
    <source>
        <dbReference type="EMBL" id="JAE33164.1"/>
    </source>
</evidence>
<sequence>MRCTSISSYSWEAFKFCLQNRSYFSCLK</sequence>
<reference evidence="1" key="2">
    <citation type="journal article" date="2015" name="Data Brief">
        <title>Shoot transcriptome of the giant reed, Arundo donax.</title>
        <authorList>
            <person name="Barrero R.A."/>
            <person name="Guerrero F.D."/>
            <person name="Moolhuijzen P."/>
            <person name="Goolsby J.A."/>
            <person name="Tidwell J."/>
            <person name="Bellgard S.E."/>
            <person name="Bellgard M.I."/>
        </authorList>
    </citation>
    <scope>NUCLEOTIDE SEQUENCE</scope>
    <source>
        <tissue evidence="1">Shoot tissue taken approximately 20 cm above the soil surface</tissue>
    </source>
</reference>
<organism evidence="1">
    <name type="scientific">Arundo donax</name>
    <name type="common">Giant reed</name>
    <name type="synonym">Donax arundinaceus</name>
    <dbReference type="NCBI Taxonomy" id="35708"/>
    <lineage>
        <taxon>Eukaryota</taxon>
        <taxon>Viridiplantae</taxon>
        <taxon>Streptophyta</taxon>
        <taxon>Embryophyta</taxon>
        <taxon>Tracheophyta</taxon>
        <taxon>Spermatophyta</taxon>
        <taxon>Magnoliopsida</taxon>
        <taxon>Liliopsida</taxon>
        <taxon>Poales</taxon>
        <taxon>Poaceae</taxon>
        <taxon>PACMAD clade</taxon>
        <taxon>Arundinoideae</taxon>
        <taxon>Arundineae</taxon>
        <taxon>Arundo</taxon>
    </lineage>
</organism>
<reference evidence="1" key="1">
    <citation type="submission" date="2014-09" db="EMBL/GenBank/DDBJ databases">
        <authorList>
            <person name="Magalhaes I.L.F."/>
            <person name="Oliveira U."/>
            <person name="Santos F.R."/>
            <person name="Vidigal T.H.D.A."/>
            <person name="Brescovit A.D."/>
            <person name="Santos A.J."/>
        </authorList>
    </citation>
    <scope>NUCLEOTIDE SEQUENCE</scope>
    <source>
        <tissue evidence="1">Shoot tissue taken approximately 20 cm above the soil surface</tissue>
    </source>
</reference>
<accession>A0A0A9HBJ3</accession>
<proteinExistence type="predicted"/>
<name>A0A0A9HBJ3_ARUDO</name>